<feature type="transmembrane region" description="Helical" evidence="1">
    <location>
        <begin position="6"/>
        <end position="26"/>
    </location>
</feature>
<protein>
    <submittedName>
        <fullName evidence="2">Uncharacterized protein</fullName>
    </submittedName>
</protein>
<organism evidence="2">
    <name type="scientific">uncultured Caudovirales phage</name>
    <dbReference type="NCBI Taxonomy" id="2100421"/>
    <lineage>
        <taxon>Viruses</taxon>
        <taxon>Duplodnaviria</taxon>
        <taxon>Heunggongvirae</taxon>
        <taxon>Uroviricota</taxon>
        <taxon>Caudoviricetes</taxon>
        <taxon>Peduoviridae</taxon>
        <taxon>Maltschvirus</taxon>
        <taxon>Maltschvirus maltsch</taxon>
    </lineage>
</organism>
<keyword evidence="1" id="KW-0472">Membrane</keyword>
<sequence length="87" mass="10260">MDQQSLFDWVLGIGGLLVGWMLKLIWDAIREVKTEIKELDSKVHQDFVRRDDFKDAISEMKTDMREGFSKVDQMLNMLSKKLDDRKP</sequence>
<keyword evidence="1" id="KW-0812">Transmembrane</keyword>
<name>A0A6J7X553_9CAUD</name>
<evidence type="ECO:0000313" key="2">
    <source>
        <dbReference type="EMBL" id="CAB5223414.1"/>
    </source>
</evidence>
<keyword evidence="1" id="KW-1133">Transmembrane helix</keyword>
<evidence type="ECO:0000256" key="1">
    <source>
        <dbReference type="SAM" id="Phobius"/>
    </source>
</evidence>
<reference evidence="2" key="1">
    <citation type="submission" date="2020-05" db="EMBL/GenBank/DDBJ databases">
        <authorList>
            <person name="Chiriac C."/>
            <person name="Salcher M."/>
            <person name="Ghai R."/>
            <person name="Kavagutti S V."/>
        </authorList>
    </citation>
    <scope>NUCLEOTIDE SEQUENCE</scope>
</reference>
<accession>A0A6J7X553</accession>
<proteinExistence type="predicted"/>
<dbReference type="EMBL" id="LR798318">
    <property type="protein sequence ID" value="CAB5223414.1"/>
    <property type="molecule type" value="Genomic_DNA"/>
</dbReference>
<gene>
    <name evidence="2" type="ORF">UFOVP381_44</name>
</gene>